<keyword evidence="4" id="KW-0997">Cell inner membrane</keyword>
<feature type="transmembrane region" description="Helical" evidence="12">
    <location>
        <begin position="27"/>
        <end position="45"/>
    </location>
</feature>
<gene>
    <name evidence="14" type="ORF">CJD50_08780</name>
</gene>
<evidence type="ECO:0000313" key="14">
    <source>
        <dbReference type="EMBL" id="PAV97728.1"/>
    </source>
</evidence>
<keyword evidence="7 12" id="KW-1133">Transmembrane helix</keyword>
<dbReference type="RefSeq" id="WP_039186712.1">
    <property type="nucleotide sequence ID" value="NZ_CAUFSP010000001.1"/>
</dbReference>
<sequence>MSFEQKNNSDEIDLLDLLLQLWNGKKTIIAAVCIAIVLAIGYIVIAKEQWTSTAIITPPQLGQLADYPTAVAVIDPSNSKDISNDVFANFVSRMSAETLAFMPEKPLDIKPTNSGSKDSFTVSFSAETPEEAQKSLLAVLNKVNKETSSSFYSNASKALQVRMDAINTSLDAQLQTAEAKKNRRLTALTEALKVAEATDTKNVAVKEVNGLSDDMLFMLGESALKTLINNESSWPLYLSDSYYSNRETLQALQKIKLSDTGNDKFEAFSYSQKPSLPMIKDAPKRALILILSVLLGGLIGAAIVLVKGFLRNMKDKNQAA</sequence>
<proteinExistence type="inferred from homology"/>
<dbReference type="OrthoDB" id="6535795at2"/>
<comment type="caution">
    <text evidence="14">The sequence shown here is derived from an EMBL/GenBank/DDBJ whole genome shotgun (WGS) entry which is preliminary data.</text>
</comment>
<evidence type="ECO:0000256" key="4">
    <source>
        <dbReference type="ARBA" id="ARBA00022519"/>
    </source>
</evidence>
<dbReference type="SUPFAM" id="SSF160355">
    <property type="entry name" value="Bacterial polysaccharide co-polymerase-like"/>
    <property type="match status" value="1"/>
</dbReference>
<dbReference type="EMBL" id="NQMS01000002">
    <property type="protein sequence ID" value="PAV97728.1"/>
    <property type="molecule type" value="Genomic_DNA"/>
</dbReference>
<comment type="pathway">
    <text evidence="2">Bacterial outer membrane biogenesis; lipopolysaccharide biosynthesis.</text>
</comment>
<evidence type="ECO:0000313" key="15">
    <source>
        <dbReference type="Proteomes" id="UP000218796"/>
    </source>
</evidence>
<feature type="domain" description="Polysaccharide chain length determinant N-terminal" evidence="13">
    <location>
        <begin position="10"/>
        <end position="95"/>
    </location>
</feature>
<name>A0A2A2MFU3_9GAMM</name>
<keyword evidence="3" id="KW-1003">Cell membrane</keyword>
<dbReference type="InterPro" id="IPR050445">
    <property type="entry name" value="Bact_polysacc_biosynth/exp"/>
</dbReference>
<dbReference type="Proteomes" id="UP000218796">
    <property type="component" value="Unassembled WGS sequence"/>
</dbReference>
<comment type="subcellular location">
    <subcellularLocation>
        <location evidence="1">Cell inner membrane</location>
        <topology evidence="1">Multi-pass membrane protein</topology>
    </subcellularLocation>
</comment>
<dbReference type="InterPro" id="IPR003856">
    <property type="entry name" value="LPS_length_determ_N"/>
</dbReference>
<keyword evidence="5 12" id="KW-0812">Transmembrane</keyword>
<evidence type="ECO:0000256" key="12">
    <source>
        <dbReference type="SAM" id="Phobius"/>
    </source>
</evidence>
<evidence type="ECO:0000256" key="8">
    <source>
        <dbReference type="ARBA" id="ARBA00023136"/>
    </source>
</evidence>
<organism evidence="14 15">
    <name type="scientific">Hafnia paralvei</name>
    <dbReference type="NCBI Taxonomy" id="546367"/>
    <lineage>
        <taxon>Bacteria</taxon>
        <taxon>Pseudomonadati</taxon>
        <taxon>Pseudomonadota</taxon>
        <taxon>Gammaproteobacteria</taxon>
        <taxon>Enterobacterales</taxon>
        <taxon>Hafniaceae</taxon>
        <taxon>Hafnia</taxon>
    </lineage>
</organism>
<dbReference type="NCBIfam" id="NF012015">
    <property type="entry name" value="PRK15471.1"/>
    <property type="match status" value="1"/>
</dbReference>
<dbReference type="AlphaFoldDB" id="A0A2A2MFU3"/>
<comment type="similarity">
    <text evidence="9">Belongs to the WzzB/Cld/Rol family.</text>
</comment>
<dbReference type="PANTHER" id="PTHR32309">
    <property type="entry name" value="TYROSINE-PROTEIN KINASE"/>
    <property type="match status" value="1"/>
</dbReference>
<evidence type="ECO:0000256" key="5">
    <source>
        <dbReference type="ARBA" id="ARBA00022692"/>
    </source>
</evidence>
<dbReference type="GO" id="GO:0009103">
    <property type="term" value="P:lipopolysaccharide biosynthetic process"/>
    <property type="evidence" value="ECO:0007669"/>
    <property type="project" value="UniProtKB-KW"/>
</dbReference>
<keyword evidence="6" id="KW-0448">Lipopolysaccharide biosynthesis</keyword>
<dbReference type="Gene3D" id="3.30.1890.10">
    <property type="entry name" value="FepE-like"/>
    <property type="match status" value="1"/>
</dbReference>
<accession>A0A2A2MFU3</accession>
<reference evidence="14 15" key="1">
    <citation type="submission" date="2017-08" db="EMBL/GenBank/DDBJ databases">
        <title>Draft Genome Sequence of Hafnia alvei CITHA-6 Isolated from Raw Bovine Milk.</title>
        <authorList>
            <person name="Culligan E.P."/>
            <person name="Mcsweeney A."/>
            <person name="O'Doherty C."/>
            <person name="Gleeson E."/>
            <person name="O'Riordan D."/>
            <person name="Sleator R.D."/>
        </authorList>
    </citation>
    <scope>NUCLEOTIDE SEQUENCE [LARGE SCALE GENOMIC DNA]</scope>
    <source>
        <strain evidence="14 15">CITHA-6</strain>
    </source>
</reference>
<evidence type="ECO:0000256" key="2">
    <source>
        <dbReference type="ARBA" id="ARBA00004756"/>
    </source>
</evidence>
<protein>
    <recommendedName>
        <fullName evidence="10">Chain length determinant protein</fullName>
    </recommendedName>
    <alternativeName>
        <fullName evidence="11">Polysaccharide antigen chain regulator</fullName>
    </alternativeName>
</protein>
<dbReference type="Pfam" id="PF02706">
    <property type="entry name" value="Wzz"/>
    <property type="match status" value="1"/>
</dbReference>
<feature type="transmembrane region" description="Helical" evidence="12">
    <location>
        <begin position="286"/>
        <end position="306"/>
    </location>
</feature>
<evidence type="ECO:0000256" key="3">
    <source>
        <dbReference type="ARBA" id="ARBA00022475"/>
    </source>
</evidence>
<dbReference type="GO" id="GO:0005886">
    <property type="term" value="C:plasma membrane"/>
    <property type="evidence" value="ECO:0007669"/>
    <property type="project" value="UniProtKB-SubCell"/>
</dbReference>
<dbReference type="GO" id="GO:0004713">
    <property type="term" value="F:protein tyrosine kinase activity"/>
    <property type="evidence" value="ECO:0007669"/>
    <property type="project" value="TreeGrafter"/>
</dbReference>
<evidence type="ECO:0000256" key="7">
    <source>
        <dbReference type="ARBA" id="ARBA00022989"/>
    </source>
</evidence>
<keyword evidence="8 12" id="KW-0472">Membrane</keyword>
<evidence type="ECO:0000256" key="11">
    <source>
        <dbReference type="ARBA" id="ARBA00042235"/>
    </source>
</evidence>
<evidence type="ECO:0000256" key="10">
    <source>
        <dbReference type="ARBA" id="ARBA00039982"/>
    </source>
</evidence>
<dbReference type="KEGG" id="hpar:AL518_14815"/>
<evidence type="ECO:0000256" key="1">
    <source>
        <dbReference type="ARBA" id="ARBA00004429"/>
    </source>
</evidence>
<keyword evidence="15" id="KW-1185">Reference proteome</keyword>
<evidence type="ECO:0000259" key="13">
    <source>
        <dbReference type="Pfam" id="PF02706"/>
    </source>
</evidence>
<dbReference type="PANTHER" id="PTHR32309:SF29">
    <property type="entry name" value="CHAIN LENGTH DETERMINANT PROTEIN"/>
    <property type="match status" value="1"/>
</dbReference>
<evidence type="ECO:0000256" key="6">
    <source>
        <dbReference type="ARBA" id="ARBA00022985"/>
    </source>
</evidence>
<evidence type="ECO:0000256" key="9">
    <source>
        <dbReference type="ARBA" id="ARBA00038118"/>
    </source>
</evidence>